<dbReference type="OrthoDB" id="9787732at2"/>
<evidence type="ECO:0000256" key="5">
    <source>
        <dbReference type="SAM" id="Phobius"/>
    </source>
</evidence>
<proteinExistence type="predicted"/>
<protein>
    <submittedName>
        <fullName evidence="7">RDD family protein</fullName>
    </submittedName>
</protein>
<dbReference type="PANTHER" id="PTHR38480">
    <property type="entry name" value="SLR0254 PROTEIN"/>
    <property type="match status" value="1"/>
</dbReference>
<evidence type="ECO:0000313" key="7">
    <source>
        <dbReference type="EMBL" id="MTW13572.1"/>
    </source>
</evidence>
<feature type="domain" description="RDD" evidence="6">
    <location>
        <begin position="24"/>
        <end position="149"/>
    </location>
</feature>
<dbReference type="PANTHER" id="PTHR38480:SF1">
    <property type="entry name" value="SLR0254 PROTEIN"/>
    <property type="match status" value="1"/>
</dbReference>
<dbReference type="AlphaFoldDB" id="A0A6L6QMG1"/>
<dbReference type="EMBL" id="WNKX01000024">
    <property type="protein sequence ID" value="MTW13572.1"/>
    <property type="molecule type" value="Genomic_DNA"/>
</dbReference>
<keyword evidence="3 5" id="KW-1133">Transmembrane helix</keyword>
<feature type="transmembrane region" description="Helical" evidence="5">
    <location>
        <begin position="64"/>
        <end position="84"/>
    </location>
</feature>
<keyword evidence="2 5" id="KW-0812">Transmembrane</keyword>
<comment type="caution">
    <text evidence="7">The sequence shown here is derived from an EMBL/GenBank/DDBJ whole genome shotgun (WGS) entry which is preliminary data.</text>
</comment>
<gene>
    <name evidence="7" type="ORF">GM658_23455</name>
</gene>
<feature type="transmembrane region" description="Helical" evidence="5">
    <location>
        <begin position="30"/>
        <end position="52"/>
    </location>
</feature>
<keyword evidence="4 5" id="KW-0472">Membrane</keyword>
<dbReference type="GO" id="GO:0016020">
    <property type="term" value="C:membrane"/>
    <property type="evidence" value="ECO:0007669"/>
    <property type="project" value="UniProtKB-SubCell"/>
</dbReference>
<dbReference type="InterPro" id="IPR010432">
    <property type="entry name" value="RDD"/>
</dbReference>
<dbReference type="Proteomes" id="UP000472320">
    <property type="component" value="Unassembled WGS sequence"/>
</dbReference>
<evidence type="ECO:0000256" key="2">
    <source>
        <dbReference type="ARBA" id="ARBA00022692"/>
    </source>
</evidence>
<sequence length="230" mass="25281">MNCFLDGRLSLITPEGVRLQLTPAGPVVRAYAWAIDFLVWLVVTGIISAILGATVPSGKLSSGLFLLALFLGYWAYPVLCEVYASGRTLGKYVVGLQVLRADGLPVRWRESVLRNLLLVADFLPMAYASGLLCMLCDRHFRRLGDIVAGTQVVYRDKPPKRSEVPEAAPLPLPFPLTPDQQRALADLFAREKRLPHGRMLELADIASPLTGREGEESLERLRGMAAGLVR</sequence>
<evidence type="ECO:0000256" key="3">
    <source>
        <dbReference type="ARBA" id="ARBA00022989"/>
    </source>
</evidence>
<dbReference type="Pfam" id="PF06271">
    <property type="entry name" value="RDD"/>
    <property type="match status" value="1"/>
</dbReference>
<organism evidence="7 8">
    <name type="scientific">Massilia eburnea</name>
    <dbReference type="NCBI Taxonomy" id="1776165"/>
    <lineage>
        <taxon>Bacteria</taxon>
        <taxon>Pseudomonadati</taxon>
        <taxon>Pseudomonadota</taxon>
        <taxon>Betaproteobacteria</taxon>
        <taxon>Burkholderiales</taxon>
        <taxon>Oxalobacteraceae</taxon>
        <taxon>Telluria group</taxon>
        <taxon>Massilia</taxon>
    </lineage>
</organism>
<comment type="subcellular location">
    <subcellularLocation>
        <location evidence="1">Membrane</location>
        <topology evidence="1">Multi-pass membrane protein</topology>
    </subcellularLocation>
</comment>
<evidence type="ECO:0000256" key="4">
    <source>
        <dbReference type="ARBA" id="ARBA00023136"/>
    </source>
</evidence>
<accession>A0A6L6QMG1</accession>
<reference evidence="7 8" key="1">
    <citation type="submission" date="2019-11" db="EMBL/GenBank/DDBJ databases">
        <title>Type strains purchased from KCTC, JCM and DSMZ.</title>
        <authorList>
            <person name="Lu H."/>
        </authorList>
    </citation>
    <scope>NUCLEOTIDE SEQUENCE [LARGE SCALE GENOMIC DNA]</scope>
    <source>
        <strain evidence="7 8">JCM 31587</strain>
    </source>
</reference>
<evidence type="ECO:0000256" key="1">
    <source>
        <dbReference type="ARBA" id="ARBA00004141"/>
    </source>
</evidence>
<evidence type="ECO:0000313" key="8">
    <source>
        <dbReference type="Proteomes" id="UP000472320"/>
    </source>
</evidence>
<name>A0A6L6QMG1_9BURK</name>
<evidence type="ECO:0000259" key="6">
    <source>
        <dbReference type="Pfam" id="PF06271"/>
    </source>
</evidence>
<dbReference type="RefSeq" id="WP_155456489.1">
    <property type="nucleotide sequence ID" value="NZ_WNKX01000024.1"/>
</dbReference>
<keyword evidence="8" id="KW-1185">Reference proteome</keyword>